<protein>
    <submittedName>
        <fullName evidence="1">Uncharacterized protein</fullName>
    </submittedName>
</protein>
<proteinExistence type="predicted"/>
<gene>
    <name evidence="1" type="ORF">A1O1_07300</name>
</gene>
<evidence type="ECO:0000313" key="2">
    <source>
        <dbReference type="Proteomes" id="UP000019484"/>
    </source>
</evidence>
<accession>W9Y354</accession>
<dbReference type="EMBL" id="AMWN01000006">
    <property type="protein sequence ID" value="EXJ83676.1"/>
    <property type="molecule type" value="Genomic_DNA"/>
</dbReference>
<dbReference type="OrthoDB" id="4150103at2759"/>
<dbReference type="Proteomes" id="UP000019484">
    <property type="component" value="Unassembled WGS sequence"/>
</dbReference>
<dbReference type="PANTHER" id="PTHR42749">
    <property type="entry name" value="CELL SHAPE-DETERMINING PROTEIN MREB"/>
    <property type="match status" value="1"/>
</dbReference>
<reference evidence="1 2" key="1">
    <citation type="submission" date="2013-03" db="EMBL/GenBank/DDBJ databases">
        <title>The Genome Sequence of Capronia coronata CBS 617.96.</title>
        <authorList>
            <consortium name="The Broad Institute Genomics Platform"/>
            <person name="Cuomo C."/>
            <person name="de Hoog S."/>
            <person name="Gorbushina A."/>
            <person name="Walker B."/>
            <person name="Young S.K."/>
            <person name="Zeng Q."/>
            <person name="Gargeya S."/>
            <person name="Fitzgerald M."/>
            <person name="Haas B."/>
            <person name="Abouelleil A."/>
            <person name="Allen A.W."/>
            <person name="Alvarado L."/>
            <person name="Arachchi H.M."/>
            <person name="Berlin A.M."/>
            <person name="Chapman S.B."/>
            <person name="Gainer-Dewar J."/>
            <person name="Goldberg J."/>
            <person name="Griggs A."/>
            <person name="Gujja S."/>
            <person name="Hansen M."/>
            <person name="Howarth C."/>
            <person name="Imamovic A."/>
            <person name="Ireland A."/>
            <person name="Larimer J."/>
            <person name="McCowan C."/>
            <person name="Murphy C."/>
            <person name="Pearson M."/>
            <person name="Poon T.W."/>
            <person name="Priest M."/>
            <person name="Roberts A."/>
            <person name="Saif S."/>
            <person name="Shea T."/>
            <person name="Sisk P."/>
            <person name="Sykes S."/>
            <person name="Wortman J."/>
            <person name="Nusbaum C."/>
            <person name="Birren B."/>
        </authorList>
    </citation>
    <scope>NUCLEOTIDE SEQUENCE [LARGE SCALE GENOMIC DNA]</scope>
    <source>
        <strain evidence="1 2">CBS 617.96</strain>
    </source>
</reference>
<dbReference type="CDD" id="cd10170">
    <property type="entry name" value="ASKHA_NBD_HSP70"/>
    <property type="match status" value="1"/>
</dbReference>
<dbReference type="PANTHER" id="PTHR42749:SF1">
    <property type="entry name" value="CELL SHAPE-DETERMINING PROTEIN MREB"/>
    <property type="match status" value="1"/>
</dbReference>
<dbReference type="STRING" id="1182541.W9Y354"/>
<sequence>MQVYVLRCSVQSSAGILNARWRWDKSKEVTEFGITRLSSLAQILATSRTQGGRSRTLHSLLARRRDSQGLDAGPLFEVKDLILDLLAYAFRYTLGFIAKAHADLRWPVFGNPDDYKDWNPEQVIQVSLPLPVATAPEHVALITRAAIEAGLPNPYICGEPAAALVYHLSRSAPESAEGKIIMIIDVGAGSADFEAWWVVSIHPFWVKQLVAPQTRWCRGRTVNVRFRELFLDELSDCRAVVLESLRKVDRTMTWETFGDALETCFEAAKRDFRGNGNRGEDESYMLHIPGVPEIAEKGMPKSGIVIVTADQIREAH</sequence>
<name>W9Y354_9EURO</name>
<dbReference type="GeneID" id="19162161"/>
<organism evidence="1 2">
    <name type="scientific">Capronia coronata CBS 617.96</name>
    <dbReference type="NCBI Taxonomy" id="1182541"/>
    <lineage>
        <taxon>Eukaryota</taxon>
        <taxon>Fungi</taxon>
        <taxon>Dikarya</taxon>
        <taxon>Ascomycota</taxon>
        <taxon>Pezizomycotina</taxon>
        <taxon>Eurotiomycetes</taxon>
        <taxon>Chaetothyriomycetidae</taxon>
        <taxon>Chaetothyriales</taxon>
        <taxon>Herpotrichiellaceae</taxon>
        <taxon>Capronia</taxon>
    </lineage>
</organism>
<evidence type="ECO:0000313" key="1">
    <source>
        <dbReference type="EMBL" id="EXJ83676.1"/>
    </source>
</evidence>
<keyword evidence="2" id="KW-1185">Reference proteome</keyword>
<dbReference type="AlphaFoldDB" id="W9Y354"/>
<comment type="caution">
    <text evidence="1">The sequence shown here is derived from an EMBL/GenBank/DDBJ whole genome shotgun (WGS) entry which is preliminary data.</text>
</comment>
<dbReference type="RefSeq" id="XP_007726362.1">
    <property type="nucleotide sequence ID" value="XM_007728172.1"/>
</dbReference>
<dbReference type="HOGENOM" id="CLU_879981_0_0_1"/>